<evidence type="ECO:0000256" key="1">
    <source>
        <dbReference type="SAM" id="MobiDB-lite"/>
    </source>
</evidence>
<dbReference type="Proteomes" id="UP001108240">
    <property type="component" value="Unplaced"/>
</dbReference>
<protein>
    <submittedName>
        <fullName evidence="2">Uncharacterized protein</fullName>
    </submittedName>
</protein>
<feature type="region of interest" description="Disordered" evidence="1">
    <location>
        <begin position="40"/>
        <end position="74"/>
    </location>
</feature>
<dbReference type="GeneTree" id="ENSGT01000000217081"/>
<evidence type="ECO:0000313" key="3">
    <source>
        <dbReference type="Proteomes" id="UP001108240"/>
    </source>
</evidence>
<keyword evidence="3" id="KW-1185">Reference proteome</keyword>
<dbReference type="AlphaFoldDB" id="A0A9J7Y741"/>
<proteinExistence type="predicted"/>
<feature type="compositionally biased region" description="Polar residues" evidence="1">
    <location>
        <begin position="41"/>
        <end position="56"/>
    </location>
</feature>
<evidence type="ECO:0000313" key="2">
    <source>
        <dbReference type="Ensembl" id="ENSCCRP00000114643.1"/>
    </source>
</evidence>
<accession>A0A9J7Y741</accession>
<name>A0A9J7Y741_CYPCA</name>
<sequence>MILPVVSGLKMKRKSLSLAVSLRLHCSRGHPINIVHCSPEPLNSSDPPASASQQLGLQAHATAPGESCEHQRCY</sequence>
<organism evidence="2 3">
    <name type="scientific">Cyprinus carpio carpio</name>
    <dbReference type="NCBI Taxonomy" id="630221"/>
    <lineage>
        <taxon>Eukaryota</taxon>
        <taxon>Metazoa</taxon>
        <taxon>Chordata</taxon>
        <taxon>Craniata</taxon>
        <taxon>Vertebrata</taxon>
        <taxon>Euteleostomi</taxon>
        <taxon>Actinopterygii</taxon>
        <taxon>Neopterygii</taxon>
        <taxon>Teleostei</taxon>
        <taxon>Ostariophysi</taxon>
        <taxon>Cypriniformes</taxon>
        <taxon>Cyprinidae</taxon>
        <taxon>Cyprininae</taxon>
        <taxon>Cyprinus</taxon>
    </lineage>
</organism>
<reference evidence="2" key="2">
    <citation type="submission" date="2025-09" db="UniProtKB">
        <authorList>
            <consortium name="Ensembl"/>
        </authorList>
    </citation>
    <scope>IDENTIFICATION</scope>
</reference>
<dbReference type="Ensembl" id="ENSCCRT00000135379.1">
    <property type="protein sequence ID" value="ENSCCRP00000114643.1"/>
    <property type="gene ID" value="ENSCCRG00000075032.1"/>
</dbReference>
<reference evidence="2" key="1">
    <citation type="submission" date="2025-08" db="UniProtKB">
        <authorList>
            <consortium name="Ensembl"/>
        </authorList>
    </citation>
    <scope>IDENTIFICATION</scope>
</reference>